<gene>
    <name evidence="1" type="ORF">BTO13_05735</name>
</gene>
<proteinExistence type="predicted"/>
<comment type="caution">
    <text evidence="1">The sequence shown here is derived from an EMBL/GenBank/DDBJ whole genome shotgun (WGS) entry which is preliminary data.</text>
</comment>
<name>A0A2S7WAX5_9FLAO</name>
<reference evidence="1 2" key="1">
    <citation type="submission" date="2016-12" db="EMBL/GenBank/DDBJ databases">
        <title>Trade-off between light-utilization and light-protection in marine flavobacteria.</title>
        <authorList>
            <person name="Kumagai Y."/>
            <person name="Yoshizawa S."/>
            <person name="Kogure K."/>
            <person name="Iwasaki W."/>
        </authorList>
    </citation>
    <scope>NUCLEOTIDE SEQUENCE [LARGE SCALE GENOMIC DNA]</scope>
    <source>
        <strain evidence="1 2">KCTC 22729</strain>
    </source>
</reference>
<organism evidence="1 2">
    <name type="scientific">Polaribacter gangjinensis</name>
    <dbReference type="NCBI Taxonomy" id="574710"/>
    <lineage>
        <taxon>Bacteria</taxon>
        <taxon>Pseudomonadati</taxon>
        <taxon>Bacteroidota</taxon>
        <taxon>Flavobacteriia</taxon>
        <taxon>Flavobacteriales</taxon>
        <taxon>Flavobacteriaceae</taxon>
    </lineage>
</organism>
<dbReference type="EMBL" id="MSCL01000001">
    <property type="protein sequence ID" value="PQJ74785.1"/>
    <property type="molecule type" value="Genomic_DNA"/>
</dbReference>
<keyword evidence="2" id="KW-1185">Reference proteome</keyword>
<dbReference type="AlphaFoldDB" id="A0A2S7WAX5"/>
<dbReference type="OrthoDB" id="790983at2"/>
<dbReference type="Pfam" id="PF09357">
    <property type="entry name" value="RteC"/>
    <property type="match status" value="1"/>
</dbReference>
<protein>
    <submittedName>
        <fullName evidence="1">Tetracycline regulation of excision, RteC</fullName>
    </submittedName>
</protein>
<dbReference type="InterPro" id="IPR018534">
    <property type="entry name" value="Tet_reg_excision_RteC"/>
</dbReference>
<evidence type="ECO:0000313" key="2">
    <source>
        <dbReference type="Proteomes" id="UP000237608"/>
    </source>
</evidence>
<dbReference type="Proteomes" id="UP000237608">
    <property type="component" value="Unassembled WGS sequence"/>
</dbReference>
<accession>A0A2S7WAX5</accession>
<sequence length="282" mass="33515">MNQKIINLQTDLNEQLNFIDLEIDNEIKRCEKAIEITLKAKENLKNVVIKSQFKSQDEEIYFFKEIKPQFTSKIIYYNSILKIEMKKPNGGNRILKKYYNNELIKLKSFFDNELEFYKYFRSGNNYLDYKYFLRGKFDVKLALNSYYFETDTNFSTSHDYKVAKILANDLIQLYLENKLIMIENKGTTEKSQRQPNIKMMWTGSKVALTELLFALHTEGAFNNGAADLKDIAEYFEHIFEIDLGQYRRTFLEIKARKNDRTKFITTLNEKLLTRMNNSDEVL</sequence>
<evidence type="ECO:0000313" key="1">
    <source>
        <dbReference type="EMBL" id="PQJ74785.1"/>
    </source>
</evidence>
<dbReference type="RefSeq" id="WP_105045931.1">
    <property type="nucleotide sequence ID" value="NZ_CP150662.1"/>
</dbReference>